<dbReference type="InterPro" id="IPR007420">
    <property type="entry name" value="DUF465"/>
</dbReference>
<comment type="caution">
    <text evidence="1">The sequence shown here is derived from an EMBL/GenBank/DDBJ whole genome shotgun (WGS) entry which is preliminary data.</text>
</comment>
<dbReference type="Pfam" id="PF04325">
    <property type="entry name" value="DUF465"/>
    <property type="match status" value="1"/>
</dbReference>
<reference evidence="1 2" key="1">
    <citation type="submission" date="2013-07" db="EMBL/GenBank/DDBJ databases">
        <title>Comparative Genomic and Metabolomic Analysis of Twelve Strains of Pseudoalteromonas luteoviolacea.</title>
        <authorList>
            <person name="Vynne N.G."/>
            <person name="Mansson M."/>
            <person name="Gram L."/>
        </authorList>
    </citation>
    <scope>NUCLEOTIDE SEQUENCE [LARGE SCALE GENOMIC DNA]</scope>
    <source>
        <strain evidence="1 2">H33</strain>
    </source>
</reference>
<dbReference type="PATRIC" id="fig|1365251.3.peg.2803"/>
<dbReference type="InterPro" id="IPR038444">
    <property type="entry name" value="DUF465_sf"/>
</dbReference>
<dbReference type="Gene3D" id="6.10.280.50">
    <property type="match status" value="1"/>
</dbReference>
<protein>
    <recommendedName>
        <fullName evidence="3">DUF465 domain-containing protein</fullName>
    </recommendedName>
</protein>
<evidence type="ECO:0000313" key="1">
    <source>
        <dbReference type="EMBL" id="KZN50145.1"/>
    </source>
</evidence>
<dbReference type="AlphaFoldDB" id="A0A161Y266"/>
<dbReference type="OrthoDB" id="1263265at2"/>
<gene>
    <name evidence="1" type="ORF">N476_17510</name>
</gene>
<dbReference type="EMBL" id="AUXZ01000077">
    <property type="protein sequence ID" value="KZN50145.1"/>
    <property type="molecule type" value="Genomic_DNA"/>
</dbReference>
<evidence type="ECO:0008006" key="3">
    <source>
        <dbReference type="Google" id="ProtNLM"/>
    </source>
</evidence>
<dbReference type="Proteomes" id="UP000076503">
    <property type="component" value="Unassembled WGS sequence"/>
</dbReference>
<dbReference type="RefSeq" id="WP_063362208.1">
    <property type="nucleotide sequence ID" value="NZ_AUXZ01000077.1"/>
</dbReference>
<organism evidence="1 2">
    <name type="scientific">Pseudoalteromonas luteoviolacea H33</name>
    <dbReference type="NCBI Taxonomy" id="1365251"/>
    <lineage>
        <taxon>Bacteria</taxon>
        <taxon>Pseudomonadati</taxon>
        <taxon>Pseudomonadota</taxon>
        <taxon>Gammaproteobacteria</taxon>
        <taxon>Alteromonadales</taxon>
        <taxon>Pseudoalteromonadaceae</taxon>
        <taxon>Pseudoalteromonas</taxon>
    </lineage>
</organism>
<proteinExistence type="predicted"/>
<name>A0A161Y266_9GAMM</name>
<evidence type="ECO:0000313" key="2">
    <source>
        <dbReference type="Proteomes" id="UP000076503"/>
    </source>
</evidence>
<sequence>MCVKSCSLIKELPEFKAKIIERKVTDADFARLLADYYALEQQIEMCEKSQIAQDEVALKELRVRCLTLKDRLYMCLKHSE</sequence>
<accession>A0A161Y266</accession>